<accession>A0A9N9L689</accession>
<organism evidence="2 3">
    <name type="scientific">Hymenoscyphus fraxineus</name>
    <dbReference type="NCBI Taxonomy" id="746836"/>
    <lineage>
        <taxon>Eukaryota</taxon>
        <taxon>Fungi</taxon>
        <taxon>Dikarya</taxon>
        <taxon>Ascomycota</taxon>
        <taxon>Pezizomycotina</taxon>
        <taxon>Leotiomycetes</taxon>
        <taxon>Helotiales</taxon>
        <taxon>Helotiaceae</taxon>
        <taxon>Hymenoscyphus</taxon>
    </lineage>
</organism>
<evidence type="ECO:0000313" key="2">
    <source>
        <dbReference type="EMBL" id="CAG8959874.1"/>
    </source>
</evidence>
<protein>
    <submittedName>
        <fullName evidence="2">Uncharacterized protein</fullName>
    </submittedName>
</protein>
<evidence type="ECO:0000313" key="3">
    <source>
        <dbReference type="Proteomes" id="UP000696280"/>
    </source>
</evidence>
<proteinExistence type="predicted"/>
<dbReference type="Proteomes" id="UP000696280">
    <property type="component" value="Unassembled WGS sequence"/>
</dbReference>
<keyword evidence="1" id="KW-0732">Signal</keyword>
<feature type="signal peptide" evidence="1">
    <location>
        <begin position="1"/>
        <end position="18"/>
    </location>
</feature>
<evidence type="ECO:0000256" key="1">
    <source>
        <dbReference type="SAM" id="SignalP"/>
    </source>
</evidence>
<name>A0A9N9L689_9HELO</name>
<sequence length="79" mass="8514">MRFRNLMSLFCHLVPILALSDGCPKNEVACLDVMNSSQCIEQLILENSAPVTKEALVNCIVNEGSASDLPGETKMEGSS</sequence>
<dbReference type="OrthoDB" id="4588160at2759"/>
<dbReference type="AlphaFoldDB" id="A0A9N9L689"/>
<feature type="chain" id="PRO_5040113321" evidence="1">
    <location>
        <begin position="19"/>
        <end position="79"/>
    </location>
</feature>
<keyword evidence="3" id="KW-1185">Reference proteome</keyword>
<comment type="caution">
    <text evidence="2">The sequence shown here is derived from an EMBL/GenBank/DDBJ whole genome shotgun (WGS) entry which is preliminary data.</text>
</comment>
<reference evidence="2" key="1">
    <citation type="submission" date="2021-07" db="EMBL/GenBank/DDBJ databases">
        <authorList>
            <person name="Durling M."/>
        </authorList>
    </citation>
    <scope>NUCLEOTIDE SEQUENCE</scope>
</reference>
<gene>
    <name evidence="2" type="ORF">HYFRA_00013146</name>
</gene>
<dbReference type="EMBL" id="CAJVRL010000093">
    <property type="protein sequence ID" value="CAG8959874.1"/>
    <property type="molecule type" value="Genomic_DNA"/>
</dbReference>